<dbReference type="AlphaFoldDB" id="A0A6C0BUV2"/>
<dbReference type="Gene3D" id="3.10.28.10">
    <property type="entry name" value="Homing endonucleases"/>
    <property type="match status" value="1"/>
</dbReference>
<keyword evidence="6" id="KW-0067">ATP-binding</keyword>
<evidence type="ECO:0000256" key="2">
    <source>
        <dbReference type="ARBA" id="ARBA00012274"/>
    </source>
</evidence>
<accession>A0A6C0BUV2</accession>
<dbReference type="Gene3D" id="3.20.70.20">
    <property type="match status" value="2"/>
</dbReference>
<dbReference type="InterPro" id="IPR004860">
    <property type="entry name" value="LAGLIDADG_dom"/>
</dbReference>
<dbReference type="InterPro" id="IPR000788">
    <property type="entry name" value="RNR_lg_C"/>
</dbReference>
<dbReference type="EC" id="1.17.4.1" evidence="2"/>
<dbReference type="InterPro" id="IPR004042">
    <property type="entry name" value="Intein_endonuc_central"/>
</dbReference>
<dbReference type="PANTHER" id="PTHR11573">
    <property type="entry name" value="RIBONUCLEOSIDE-DIPHOSPHATE REDUCTASE LARGE CHAIN"/>
    <property type="match status" value="1"/>
</dbReference>
<organism evidence="12">
    <name type="scientific">viral metagenome</name>
    <dbReference type="NCBI Taxonomy" id="1070528"/>
    <lineage>
        <taxon>unclassified sequences</taxon>
        <taxon>metagenomes</taxon>
        <taxon>organismal metagenomes</taxon>
    </lineage>
</organism>
<evidence type="ECO:0000256" key="6">
    <source>
        <dbReference type="ARBA" id="ARBA00022840"/>
    </source>
</evidence>
<feature type="domain" description="DOD-type homing endonuclease" evidence="10">
    <location>
        <begin position="425"/>
        <end position="556"/>
    </location>
</feature>
<dbReference type="GO" id="GO:0004748">
    <property type="term" value="F:ribonucleoside-diphosphate reductase activity, thioredoxin disulfide as acceptor"/>
    <property type="evidence" value="ECO:0007669"/>
    <property type="project" value="UniProtKB-EC"/>
</dbReference>
<evidence type="ECO:0000256" key="4">
    <source>
        <dbReference type="ARBA" id="ARBA00022741"/>
    </source>
</evidence>
<proteinExistence type="inferred from homology"/>
<dbReference type="InterPro" id="IPR027434">
    <property type="entry name" value="Homing_endonucl"/>
</dbReference>
<dbReference type="SUPFAM" id="SSF48168">
    <property type="entry name" value="R1 subunit of ribonucleotide reductase, N-terminal domain"/>
    <property type="match status" value="1"/>
</dbReference>
<dbReference type="PROSITE" id="PS51161">
    <property type="entry name" value="ATP_CONE"/>
    <property type="match status" value="1"/>
</dbReference>
<dbReference type="PRINTS" id="PR00379">
    <property type="entry name" value="INTEIN"/>
</dbReference>
<sequence length="1178" mass="136596">MSSFNDEDMFVKKRSGCLEPVSFDKILIRVRKIGEEASLKDVKYSALVMKIIDQLFNGIETSKIDELTCEQCASMTTVSSDYGVLASRIAISNHEKNTPNTLLQSVDKLWNFYDVHGHHSPIISEEYYKTVVINSDKIEEKIDYTRDYLFDYFGFKTLERAYLLKSNNVIVERPQHMWMRVALSIHMNDIEKAFETYDMMSKKYFTHATPTLFNAGTPRQQMSSCYLISMESDSINGIYNTLKDCANISKWAGGIGLHIHNVRASGSHIRGTNGTSNGIVPMLRVFNNTARYVDQCITPETYLYTTSGPIKIQNVMSNETEIINSTGNTEVIENVLEHPYNGLVYKIETMHSIEPLTITDEHPIFVISNQKKGINYEIITNRLNKGLIKPEFKDVKDLTYDDMIIYKIPKYEKDIKNINEDDCYIYGIILGDGYMKNDSNTGHITLHTKNKRNVLEFVENYFTSRCIQYSIECHENTSRIRWNKTINLPFRHADVYDINGEKHVHKKWLNLPLKKIKNIIKGLIDSDGCYYKELVFDSTSRNLIESMRYMFMRCGILTSGYIRDRIGEKHETSKGTIEHKKIGYTLRIPCTEDLINFINSDKLNKDYNNKSYVKFFKYKDYLCTRIKNITKTTYDGVLYDLQMKNVHDYTTHNGIIHNGGGKRNGSFAIYLEPWHADIELFLDMRRNQGDEEMKARDLFYALWLPDLFMKKVESNEDWALMCPHECPGLSDCYGKDFEDLYNKYISENKHRKIVNARDLWLHIMDSQMETGTPYLLYKDACNNKSNQKNLGTIKSSNLCTEIVEYSDENETAVCNLASISLSAMVDKDEQTFNYDRLHEVTKVITKNLDNVIDINFYPTEKTKVSNMKHRPIGIGVQGLADVLIMLGLPFTSNESKEINKKIFETIYHASLEASNEISKKRCEILQKIKNKRYDEEECLLEYANNYEKKMVDEGKTFCGAYSSFENSPAHKGILQYDMWNVTPSERYDWEKLKKSITMYGLRNSLLVAPMPTASTAQILGNIECFEPLTSNIYSRRTLAGEFLVVNKYLQEDLTKLSFWNESIKNSIIENKGSIQHFTQIPNEIKEKYKIVWEMKMKDIIDMAADRGAYICQSQSLNLWMEEPTNNKLTSMHMYSWKKGLKTGIYYLRRKAKHQAQQFTIDPKRIENNENEICESCSA</sequence>
<dbReference type="CDD" id="cd00081">
    <property type="entry name" value="Hint"/>
    <property type="match status" value="1"/>
</dbReference>
<protein>
    <recommendedName>
        <fullName evidence="2">ribonucleoside-diphosphate reductase</fullName>
        <ecNumber evidence="2">1.17.4.1</ecNumber>
    </recommendedName>
</protein>
<dbReference type="Pfam" id="PF02867">
    <property type="entry name" value="Ribonuc_red_lgC"/>
    <property type="match status" value="2"/>
</dbReference>
<dbReference type="InterPro" id="IPR013346">
    <property type="entry name" value="NrdE_NrdA_C"/>
</dbReference>
<dbReference type="GO" id="GO:0009263">
    <property type="term" value="P:deoxyribonucleotide biosynthetic process"/>
    <property type="evidence" value="ECO:0007669"/>
    <property type="project" value="UniProtKB-KW"/>
</dbReference>
<keyword evidence="5" id="KW-0068">Autocatalytic cleavage</keyword>
<dbReference type="InterPro" id="IPR039718">
    <property type="entry name" value="Rrm1"/>
</dbReference>
<name>A0A6C0BUV2_9ZZZZ</name>
<dbReference type="PROSITE" id="PS50819">
    <property type="entry name" value="INTEIN_ENDONUCLEASE"/>
    <property type="match status" value="1"/>
</dbReference>
<evidence type="ECO:0000313" key="12">
    <source>
        <dbReference type="EMBL" id="QHS95023.1"/>
    </source>
</evidence>
<comment type="similarity">
    <text evidence="1">Belongs to the ribonucleoside diphosphate reductase large chain family.</text>
</comment>
<dbReference type="GO" id="GO:0016539">
    <property type="term" value="P:intein-mediated protein splicing"/>
    <property type="evidence" value="ECO:0007669"/>
    <property type="project" value="InterPro"/>
</dbReference>
<evidence type="ECO:0000256" key="9">
    <source>
        <dbReference type="ARBA" id="ARBA00023116"/>
    </source>
</evidence>
<evidence type="ECO:0000259" key="10">
    <source>
        <dbReference type="PROSITE" id="PS50819"/>
    </source>
</evidence>
<dbReference type="InterPro" id="IPR005144">
    <property type="entry name" value="ATP-cone_dom"/>
</dbReference>
<evidence type="ECO:0000256" key="3">
    <source>
        <dbReference type="ARBA" id="ARBA00022533"/>
    </source>
</evidence>
<feature type="domain" description="ATP-cone" evidence="11">
    <location>
        <begin position="9"/>
        <end position="100"/>
    </location>
</feature>
<dbReference type="SUPFAM" id="SSF55608">
    <property type="entry name" value="Homing endonucleases"/>
    <property type="match status" value="1"/>
</dbReference>
<reference evidence="12" key="1">
    <citation type="journal article" date="2020" name="Nature">
        <title>Giant virus diversity and host interactions through global metagenomics.</title>
        <authorList>
            <person name="Schulz F."/>
            <person name="Roux S."/>
            <person name="Paez-Espino D."/>
            <person name="Jungbluth S."/>
            <person name="Walsh D.A."/>
            <person name="Denef V.J."/>
            <person name="McMahon K.D."/>
            <person name="Konstantinidis K.T."/>
            <person name="Eloe-Fadrosh E.A."/>
            <person name="Kyrpides N.C."/>
            <person name="Woyke T."/>
        </authorList>
    </citation>
    <scope>NUCLEOTIDE SEQUENCE</scope>
    <source>
        <strain evidence="12">GVMAG-M-3300018428-16</strain>
    </source>
</reference>
<evidence type="ECO:0000256" key="5">
    <source>
        <dbReference type="ARBA" id="ARBA00022813"/>
    </source>
</evidence>
<dbReference type="PANTHER" id="PTHR11573:SF6">
    <property type="entry name" value="RIBONUCLEOSIDE-DIPHOSPHATE REDUCTASE LARGE SUBUNIT"/>
    <property type="match status" value="1"/>
</dbReference>
<dbReference type="EMBL" id="MN739237">
    <property type="protein sequence ID" value="QHS95023.1"/>
    <property type="molecule type" value="Genomic_DNA"/>
</dbReference>
<dbReference type="PROSITE" id="PS00089">
    <property type="entry name" value="RIBORED_LARGE"/>
    <property type="match status" value="1"/>
</dbReference>
<evidence type="ECO:0000256" key="7">
    <source>
        <dbReference type="ARBA" id="ARBA00023000"/>
    </source>
</evidence>
<dbReference type="UniPathway" id="UPA00326"/>
<evidence type="ECO:0000259" key="11">
    <source>
        <dbReference type="PROSITE" id="PS51161"/>
    </source>
</evidence>
<evidence type="ECO:0000256" key="8">
    <source>
        <dbReference type="ARBA" id="ARBA00023002"/>
    </source>
</evidence>
<evidence type="ECO:0000256" key="1">
    <source>
        <dbReference type="ARBA" id="ARBA00010406"/>
    </source>
</evidence>
<dbReference type="GO" id="GO:0005971">
    <property type="term" value="C:ribonucleoside-diphosphate reductase complex"/>
    <property type="evidence" value="ECO:0007669"/>
    <property type="project" value="TreeGrafter"/>
</dbReference>
<dbReference type="Pfam" id="PF00317">
    <property type="entry name" value="Ribonuc_red_lgN"/>
    <property type="match status" value="1"/>
</dbReference>
<dbReference type="InterPro" id="IPR013509">
    <property type="entry name" value="RNR_lsu_N"/>
</dbReference>
<dbReference type="SUPFAM" id="SSF51998">
    <property type="entry name" value="PFL-like glycyl radical enzymes"/>
    <property type="match status" value="3"/>
</dbReference>
<dbReference type="InterPro" id="IPR006142">
    <property type="entry name" value="INTEIN"/>
</dbReference>
<dbReference type="GO" id="GO:0005524">
    <property type="term" value="F:ATP binding"/>
    <property type="evidence" value="ECO:0007669"/>
    <property type="project" value="UniProtKB-KW"/>
</dbReference>
<dbReference type="InterPro" id="IPR036844">
    <property type="entry name" value="Hint_dom_sf"/>
</dbReference>
<keyword evidence="8" id="KW-0560">Oxidoreductase</keyword>
<dbReference type="Pfam" id="PF14528">
    <property type="entry name" value="LAGLIDADG_3"/>
    <property type="match status" value="1"/>
</dbReference>
<keyword evidence="7" id="KW-0651">Protein splicing</keyword>
<keyword evidence="9" id="KW-0215">Deoxyribonucleotide synthesis</keyword>
<dbReference type="Pfam" id="PF03477">
    <property type="entry name" value="ATP-cone"/>
    <property type="match status" value="1"/>
</dbReference>
<dbReference type="PRINTS" id="PR01183">
    <property type="entry name" value="RIBORDTASEM1"/>
</dbReference>
<dbReference type="PROSITE" id="PS50817">
    <property type="entry name" value="INTEIN_N_TER"/>
    <property type="match status" value="1"/>
</dbReference>
<dbReference type="InterPro" id="IPR006141">
    <property type="entry name" value="Intein_N"/>
</dbReference>
<dbReference type="InterPro" id="IPR008926">
    <property type="entry name" value="RNR_R1-su_N"/>
</dbReference>
<dbReference type="GO" id="GO:0004519">
    <property type="term" value="F:endonuclease activity"/>
    <property type="evidence" value="ECO:0007669"/>
    <property type="project" value="InterPro"/>
</dbReference>
<dbReference type="SUPFAM" id="SSF51294">
    <property type="entry name" value="Hedgehog/intein (Hint) domain"/>
    <property type="match status" value="1"/>
</dbReference>
<keyword evidence="4" id="KW-0547">Nucleotide-binding</keyword>
<keyword evidence="3" id="KW-0021">Allosteric enzyme</keyword>